<gene>
    <name evidence="2" type="ORF">SYV04_00075</name>
</gene>
<reference evidence="2 3" key="1">
    <citation type="submission" date="2023-12" db="EMBL/GenBank/DDBJ databases">
        <title>the genome sequence of Hyalangium sp. s54d21.</title>
        <authorList>
            <person name="Zhang X."/>
        </authorList>
    </citation>
    <scope>NUCLEOTIDE SEQUENCE [LARGE SCALE GENOMIC DNA]</scope>
    <source>
        <strain evidence="3">s54d21</strain>
    </source>
</reference>
<organism evidence="2 3">
    <name type="scientific">Hyalangium rubrum</name>
    <dbReference type="NCBI Taxonomy" id="3103134"/>
    <lineage>
        <taxon>Bacteria</taxon>
        <taxon>Pseudomonadati</taxon>
        <taxon>Myxococcota</taxon>
        <taxon>Myxococcia</taxon>
        <taxon>Myxococcales</taxon>
        <taxon>Cystobacterineae</taxon>
        <taxon>Archangiaceae</taxon>
        <taxon>Hyalangium</taxon>
    </lineage>
</organism>
<dbReference type="Proteomes" id="UP001291309">
    <property type="component" value="Unassembled WGS sequence"/>
</dbReference>
<evidence type="ECO:0000313" key="3">
    <source>
        <dbReference type="Proteomes" id="UP001291309"/>
    </source>
</evidence>
<dbReference type="EMBL" id="JAXIVS010000001">
    <property type="protein sequence ID" value="MDY7224749.1"/>
    <property type="molecule type" value="Genomic_DNA"/>
</dbReference>
<evidence type="ECO:0008006" key="4">
    <source>
        <dbReference type="Google" id="ProtNLM"/>
    </source>
</evidence>
<keyword evidence="3" id="KW-1185">Reference proteome</keyword>
<protein>
    <recommendedName>
        <fullName evidence="4">Lipoprotein</fullName>
    </recommendedName>
</protein>
<evidence type="ECO:0000256" key="1">
    <source>
        <dbReference type="SAM" id="SignalP"/>
    </source>
</evidence>
<dbReference type="RefSeq" id="WP_321543483.1">
    <property type="nucleotide sequence ID" value="NZ_JAXIVS010000001.1"/>
</dbReference>
<name>A0ABU5GU77_9BACT</name>
<proteinExistence type="predicted"/>
<keyword evidence="1" id="KW-0732">Signal</keyword>
<sequence length="259" mass="28018">MVRSFIHCAAVIVALQALGAAAAPGKQRVQEPQGGCPYSSVLARVQSTMEDSWKRGMTVSLGQSFRVGGLDTQGKLAEQTAVDISIRDAAGGPERPVSNGQAVVPPKAGEYVVTVRCGDQADTARVTVAACTQDDWEASTNRVLPARTIASYRDESSWRGSAWPTTHRRKCERPQEALHLYWIHPFASDPSHRDQLRLRYVGSNPDCARAVSERGGALEYLSDGKGANNVHVVGRGPYLRVALNGKCLTEASSFMLVWP</sequence>
<feature type="chain" id="PRO_5046275498" description="Lipoprotein" evidence="1">
    <location>
        <begin position="23"/>
        <end position="259"/>
    </location>
</feature>
<feature type="signal peptide" evidence="1">
    <location>
        <begin position="1"/>
        <end position="22"/>
    </location>
</feature>
<comment type="caution">
    <text evidence="2">The sequence shown here is derived from an EMBL/GenBank/DDBJ whole genome shotgun (WGS) entry which is preliminary data.</text>
</comment>
<evidence type="ECO:0000313" key="2">
    <source>
        <dbReference type="EMBL" id="MDY7224749.1"/>
    </source>
</evidence>
<accession>A0ABU5GU77</accession>